<name>A0A034WP27_BACDO</name>
<sequence length="1043" mass="118293">KGRKSRDNLWLDCNVLTRRGFPDHEVANPKLSDISTYVYVMDASNPTNSSERFTLEELRYEHVKRKRQDLAALHTMAKASTRTYVGGALPDRDNIMEVFKQLDAATQAVDPTPMSDFSYLNSHPAVPVDNTKYQGIQIHPASKNQQKGYVSSNRMFGRVQKYDSLLTVGASVAFSRDELLDSYRKYTYCYGTAKGFEKRLKMLTTRKCKRPYTPKVVASKLMRLMPCGSLPDWHDFEDLLSQVKTTAGASAGAPYFKEKRKAYNECMDVIFPQVCAAIEKGELSALLRGRPEWMLVEIKNKLDRYETAKLEDKTRPYGAMPMHFSLLFSALLQPVCDSLKKWTSYETPNAYGMSFCNGELMTWYNRIEDKRSEAISTKQNTYMLGCYGDDGEIILCKKDGTVWAVDPDFKQMDGSVDRATVRGVCKWIYSLYTEQHGESPFWANVLDLLEEMATDPLMIISGMQTYTKKQTDGIISGVVGTTIFDTAKAVIAYHDLLNEFEFDPSLFNDAKRVASYLYEKHGLVVKEGTWSPQQINMDDKTTGSLFRATKFLGMKLMWMNHADSDEPFLVPYLPDEDWLDLMMSPRDNIEYNRADSELAKNRRSFDRARGLLITGGMFSERTRQALFSAIDSVPDVAVLMEVSANGGTGSVETSNDILLGDNFQYPNSDGIPTWDWTCALYSMSREERDAKYKFTPVYPELVEFISDRKQTWKERWRYMIKTKNSNTEGETNEGTIMSGIFSGKQVVREEVPDLTLPTVSTSFAQKENAPQATNAFKKDEQSVEVTVAKRQVLQPIKEAVVKTMELDPTDLLAKTSFIPLSDIDKYDKNYEWVLENKLFYPRDTVKSHPNQFIRAFGADNNLRYSLETYVLDQKEDLKQVSLSFINELERKDYRYATLICRKVPVKKMVEAANLDFQTYLTSMLEKKKIGLPGDAKVKGGVSWSASVETAEVESDTTSLSTVSTSMAARITRDIISNEFQQLRKELSVYITSEIQKAIENGKIKASSKNSSGSNSKKEKAGKSRNRLRGKDVGTGKKRPDSGD</sequence>
<feature type="compositionally biased region" description="Low complexity" evidence="1">
    <location>
        <begin position="1003"/>
        <end position="1014"/>
    </location>
</feature>
<dbReference type="GO" id="GO:0071897">
    <property type="term" value="P:DNA biosynthetic process"/>
    <property type="evidence" value="ECO:0007669"/>
    <property type="project" value="UniProtKB-ARBA"/>
</dbReference>
<dbReference type="InterPro" id="IPR043502">
    <property type="entry name" value="DNA/RNA_pol_sf"/>
</dbReference>
<dbReference type="InterPro" id="IPR054433">
    <property type="entry name" value="RdRp_thumb_ribovirus"/>
</dbReference>
<feature type="domain" description="RNA-dependent RNA polymerase palm" evidence="2">
    <location>
        <begin position="195"/>
        <end position="555"/>
    </location>
</feature>
<proteinExistence type="predicted"/>
<reference evidence="4" key="1">
    <citation type="journal article" date="2014" name="BMC Genomics">
        <title>Characterizing the developmental transcriptome of the oriental fruit fly, Bactrocera dorsalis (Diptera: Tephritidae) through comparative genomic analysis with Drosophila melanogaster utilizing modENCODE datasets.</title>
        <authorList>
            <person name="Geib S.M."/>
            <person name="Calla B."/>
            <person name="Hall B."/>
            <person name="Hou S."/>
            <person name="Manoukis N.C."/>
        </authorList>
    </citation>
    <scope>NUCLEOTIDE SEQUENCE</scope>
    <source>
        <strain evidence="4">Punador</strain>
    </source>
</reference>
<dbReference type="AlphaFoldDB" id="A0A034WP27"/>
<feature type="non-terminal residue" evidence="4">
    <location>
        <position position="1"/>
    </location>
</feature>
<evidence type="ECO:0000259" key="3">
    <source>
        <dbReference type="Pfam" id="PF22260"/>
    </source>
</evidence>
<evidence type="ECO:0000256" key="1">
    <source>
        <dbReference type="SAM" id="MobiDB-lite"/>
    </source>
</evidence>
<feature type="domain" description="RNA-dependent RNA polymerase thumb" evidence="3">
    <location>
        <begin position="577"/>
        <end position="681"/>
    </location>
</feature>
<organism evidence="4">
    <name type="scientific">Bactrocera dorsalis</name>
    <name type="common">Oriental fruit fly</name>
    <name type="synonym">Dacus dorsalis</name>
    <dbReference type="NCBI Taxonomy" id="27457"/>
    <lineage>
        <taxon>Eukaryota</taxon>
        <taxon>Metazoa</taxon>
        <taxon>Ecdysozoa</taxon>
        <taxon>Arthropoda</taxon>
        <taxon>Hexapoda</taxon>
        <taxon>Insecta</taxon>
        <taxon>Pterygota</taxon>
        <taxon>Neoptera</taxon>
        <taxon>Endopterygota</taxon>
        <taxon>Diptera</taxon>
        <taxon>Brachycera</taxon>
        <taxon>Muscomorpha</taxon>
        <taxon>Tephritoidea</taxon>
        <taxon>Tephritidae</taxon>
        <taxon>Bactrocera</taxon>
        <taxon>Bactrocera</taxon>
    </lineage>
</organism>
<evidence type="ECO:0000259" key="2">
    <source>
        <dbReference type="Pfam" id="PF22152"/>
    </source>
</evidence>
<evidence type="ECO:0000313" key="4">
    <source>
        <dbReference type="EMBL" id="JAC56082.1"/>
    </source>
</evidence>
<feature type="compositionally biased region" description="Basic and acidic residues" evidence="1">
    <location>
        <begin position="1028"/>
        <end position="1043"/>
    </location>
</feature>
<dbReference type="SUPFAM" id="SSF56672">
    <property type="entry name" value="DNA/RNA polymerases"/>
    <property type="match status" value="1"/>
</dbReference>
<accession>A0A034WP27</accession>
<dbReference type="Pfam" id="PF22260">
    <property type="entry name" value="Permu_RdRp_thumb"/>
    <property type="match status" value="1"/>
</dbReference>
<dbReference type="InterPro" id="IPR054403">
    <property type="entry name" value="RdRp_palm_ribovirus"/>
</dbReference>
<protein>
    <recommendedName>
        <fullName evidence="5">RNA-dependent RNA polymerase</fullName>
    </recommendedName>
</protein>
<feature type="region of interest" description="Disordered" evidence="1">
    <location>
        <begin position="1001"/>
        <end position="1043"/>
    </location>
</feature>
<evidence type="ECO:0008006" key="5">
    <source>
        <dbReference type="Google" id="ProtNLM"/>
    </source>
</evidence>
<dbReference type="EMBL" id="GAKP01002870">
    <property type="protein sequence ID" value="JAC56082.1"/>
    <property type="molecule type" value="Transcribed_RNA"/>
</dbReference>
<dbReference type="Pfam" id="PF22152">
    <property type="entry name" value="Permu_RdRp_palm"/>
    <property type="match status" value="1"/>
</dbReference>